<evidence type="ECO:0000313" key="7">
    <source>
        <dbReference type="WBParaSite" id="DME_0000474301-mRNA-1"/>
    </source>
</evidence>
<dbReference type="GO" id="GO:0003735">
    <property type="term" value="F:structural constituent of ribosome"/>
    <property type="evidence" value="ECO:0007669"/>
    <property type="project" value="InterPro"/>
</dbReference>
<reference evidence="4 6" key="2">
    <citation type="submission" date="2018-11" db="EMBL/GenBank/DDBJ databases">
        <authorList>
            <consortium name="Pathogen Informatics"/>
        </authorList>
    </citation>
    <scope>NUCLEOTIDE SEQUENCE [LARGE SCALE GENOMIC DNA]</scope>
</reference>
<dbReference type="GO" id="GO:0005763">
    <property type="term" value="C:mitochondrial small ribosomal subunit"/>
    <property type="evidence" value="ECO:0007669"/>
    <property type="project" value="TreeGrafter"/>
</dbReference>
<dbReference type="GO" id="GO:0006412">
    <property type="term" value="P:translation"/>
    <property type="evidence" value="ECO:0007669"/>
    <property type="project" value="InterPro"/>
</dbReference>
<reference evidence="7" key="1">
    <citation type="submission" date="2017-02" db="UniProtKB">
        <authorList>
            <consortium name="WormBaseParasite"/>
        </authorList>
    </citation>
    <scope>IDENTIFICATION</scope>
</reference>
<dbReference type="PANTHER" id="PTHR19836">
    <property type="entry name" value="30S RIBOSOMAL PROTEIN S14"/>
    <property type="match status" value="1"/>
</dbReference>
<gene>
    <name evidence="4" type="ORF">DME_LOCUS8626</name>
</gene>
<dbReference type="Gene3D" id="1.10.287.1480">
    <property type="match status" value="1"/>
</dbReference>
<protein>
    <submittedName>
        <fullName evidence="7">40S ribosomal protein S14</fullName>
    </submittedName>
</protein>
<dbReference type="OrthoDB" id="413436at2759"/>
<sequence>MWKSTIFRFCGRSLVSSIQRRAEPLPANSVKYSKASGNEEVGTENEVNGNDELDVDKMLAKAARRAPYSSEALAELNFNKYPYYIEREWWKSGKRMTFWATWRMLRDVRRREALAAVGPDLFRLKAMKLNTILPQAIRDECADKIYSFGDKPHPRRILNLCQFTGARRGKLKNFRLSRHIIRHLADFGKLSGVQRSFW</sequence>
<evidence type="ECO:0000256" key="2">
    <source>
        <dbReference type="ARBA" id="ARBA00022980"/>
    </source>
</evidence>
<evidence type="ECO:0000256" key="1">
    <source>
        <dbReference type="ARBA" id="ARBA00009083"/>
    </source>
</evidence>
<dbReference type="AlphaFoldDB" id="A0A0N4UBY4"/>
<keyword evidence="6" id="KW-1185">Reference proteome</keyword>
<dbReference type="InterPro" id="IPR001209">
    <property type="entry name" value="Ribosomal_uS14"/>
</dbReference>
<dbReference type="Proteomes" id="UP000274756">
    <property type="component" value="Unassembled WGS sequence"/>
</dbReference>
<name>A0A0N4UBY4_DRAME</name>
<dbReference type="PANTHER" id="PTHR19836:SF19">
    <property type="entry name" value="SMALL RIBOSOMAL SUBUNIT PROTEIN US14M"/>
    <property type="match status" value="1"/>
</dbReference>
<proteinExistence type="inferred from homology"/>
<keyword evidence="2" id="KW-0689">Ribosomal protein</keyword>
<dbReference type="Pfam" id="PF00253">
    <property type="entry name" value="Ribosomal_S14"/>
    <property type="match status" value="1"/>
</dbReference>
<evidence type="ECO:0000313" key="4">
    <source>
        <dbReference type="EMBL" id="VDN58653.1"/>
    </source>
</evidence>
<accession>A0A0N4UBY4</accession>
<dbReference type="WBParaSite" id="DME_0000474301-mRNA-1">
    <property type="protein sequence ID" value="DME_0000474301-mRNA-1"/>
    <property type="gene ID" value="DME_0000474301"/>
</dbReference>
<comment type="similarity">
    <text evidence="1">Belongs to the universal ribosomal protein uS14 family.</text>
</comment>
<dbReference type="Proteomes" id="UP000038040">
    <property type="component" value="Unplaced"/>
</dbReference>
<dbReference type="EMBL" id="UYYG01001170">
    <property type="protein sequence ID" value="VDN58653.1"/>
    <property type="molecule type" value="Genomic_DNA"/>
</dbReference>
<dbReference type="SUPFAM" id="SSF57716">
    <property type="entry name" value="Glucocorticoid receptor-like (DNA-binding domain)"/>
    <property type="match status" value="1"/>
</dbReference>
<evidence type="ECO:0000313" key="6">
    <source>
        <dbReference type="Proteomes" id="UP000274756"/>
    </source>
</evidence>
<organism evidence="5 7">
    <name type="scientific">Dracunculus medinensis</name>
    <name type="common">Guinea worm</name>
    <dbReference type="NCBI Taxonomy" id="318479"/>
    <lineage>
        <taxon>Eukaryota</taxon>
        <taxon>Metazoa</taxon>
        <taxon>Ecdysozoa</taxon>
        <taxon>Nematoda</taxon>
        <taxon>Chromadorea</taxon>
        <taxon>Rhabditida</taxon>
        <taxon>Spirurina</taxon>
        <taxon>Dracunculoidea</taxon>
        <taxon>Dracunculidae</taxon>
        <taxon>Dracunculus</taxon>
    </lineage>
</organism>
<dbReference type="STRING" id="318479.A0A0N4UBY4"/>
<evidence type="ECO:0000256" key="3">
    <source>
        <dbReference type="ARBA" id="ARBA00023274"/>
    </source>
</evidence>
<evidence type="ECO:0000313" key="5">
    <source>
        <dbReference type="Proteomes" id="UP000038040"/>
    </source>
</evidence>
<keyword evidence="3" id="KW-0687">Ribonucleoprotein</keyword>